<dbReference type="KEGG" id="pdio:PDMSB3_2895"/>
<dbReference type="EMBL" id="LR699553">
    <property type="protein sequence ID" value="VVD29351.1"/>
    <property type="molecule type" value="Genomic_DNA"/>
</dbReference>
<gene>
    <name evidence="1" type="ORF">PDMSB3_2895</name>
</gene>
<reference evidence="1 2" key="1">
    <citation type="submission" date="2019-08" db="EMBL/GenBank/DDBJ databases">
        <authorList>
            <person name="Herpell B J."/>
        </authorList>
    </citation>
    <scope>NUCLEOTIDE SEQUENCE [LARGE SCALE GENOMIC DNA]</scope>
    <source>
        <strain evidence="2">Msb3</strain>
    </source>
</reference>
<organism evidence="1 2">
    <name type="scientific">Paraburkholderia dioscoreae</name>
    <dbReference type="NCBI Taxonomy" id="2604047"/>
    <lineage>
        <taxon>Bacteria</taxon>
        <taxon>Pseudomonadati</taxon>
        <taxon>Pseudomonadota</taxon>
        <taxon>Betaproteobacteria</taxon>
        <taxon>Burkholderiales</taxon>
        <taxon>Burkholderiaceae</taxon>
        <taxon>Paraburkholderia</taxon>
    </lineage>
</organism>
<accession>A0A5Q4YTL8</accession>
<protein>
    <submittedName>
        <fullName evidence="1">Uncharacterized protein</fullName>
    </submittedName>
</protein>
<dbReference type="AlphaFoldDB" id="A0A5Q4YTL8"/>
<keyword evidence="2" id="KW-1185">Reference proteome</keyword>
<dbReference type="Proteomes" id="UP000325811">
    <property type="component" value="Chromosome I"/>
</dbReference>
<proteinExistence type="predicted"/>
<evidence type="ECO:0000313" key="2">
    <source>
        <dbReference type="Proteomes" id="UP000325811"/>
    </source>
</evidence>
<sequence length="82" mass="8860">MEVSRRGFADTLELREALTGDATNEARQIFATLTGPIELEQREGAHFAPYDDISERLLVCAAGNVSFVLVAGVGFEPTTFGL</sequence>
<name>A0A5Q4YTL8_9BURK</name>
<evidence type="ECO:0000313" key="1">
    <source>
        <dbReference type="EMBL" id="VVD29351.1"/>
    </source>
</evidence>